<accession>A0A7R9QFT6</accession>
<feature type="coiled-coil region" evidence="4">
    <location>
        <begin position="124"/>
        <end position="151"/>
    </location>
</feature>
<evidence type="ECO:0000313" key="6">
    <source>
        <dbReference type="EMBL" id="CAD7643287.1"/>
    </source>
</evidence>
<evidence type="ECO:0000256" key="4">
    <source>
        <dbReference type="SAM" id="Coils"/>
    </source>
</evidence>
<dbReference type="PROSITE" id="PS50089">
    <property type="entry name" value="ZF_RING_2"/>
    <property type="match status" value="1"/>
</dbReference>
<gene>
    <name evidence="6" type="ORF">ONB1V03_LOCUS4055</name>
</gene>
<proteinExistence type="predicted"/>
<dbReference type="InterPro" id="IPR037177">
    <property type="entry name" value="DLC_sf"/>
</dbReference>
<feature type="domain" description="RING-type" evidence="5">
    <location>
        <begin position="22"/>
        <end position="61"/>
    </location>
</feature>
<organism evidence="6">
    <name type="scientific">Oppiella nova</name>
    <dbReference type="NCBI Taxonomy" id="334625"/>
    <lineage>
        <taxon>Eukaryota</taxon>
        <taxon>Metazoa</taxon>
        <taxon>Ecdysozoa</taxon>
        <taxon>Arthropoda</taxon>
        <taxon>Chelicerata</taxon>
        <taxon>Arachnida</taxon>
        <taxon>Acari</taxon>
        <taxon>Acariformes</taxon>
        <taxon>Sarcoptiformes</taxon>
        <taxon>Oribatida</taxon>
        <taxon>Brachypylina</taxon>
        <taxon>Oppioidea</taxon>
        <taxon>Oppiidae</taxon>
        <taxon>Oppiella</taxon>
    </lineage>
</organism>
<dbReference type="PANTHER" id="PTHR46016:SF1">
    <property type="entry name" value="RING-TYPE DOMAIN-CONTAINING PROTEIN"/>
    <property type="match status" value="1"/>
</dbReference>
<dbReference type="SUPFAM" id="SSF57850">
    <property type="entry name" value="RING/U-box"/>
    <property type="match status" value="1"/>
</dbReference>
<dbReference type="Gene3D" id="3.30.740.10">
    <property type="entry name" value="Protein Inhibitor Of Neuronal Nitric Oxide Synthase"/>
    <property type="match status" value="1"/>
</dbReference>
<dbReference type="AlphaFoldDB" id="A0A7R9QFT6"/>
<protein>
    <recommendedName>
        <fullName evidence="5">RING-type domain-containing protein</fullName>
    </recommendedName>
</protein>
<dbReference type="GO" id="GO:0007017">
    <property type="term" value="P:microtubule-based process"/>
    <property type="evidence" value="ECO:0007669"/>
    <property type="project" value="InterPro"/>
</dbReference>
<dbReference type="Proteomes" id="UP000728032">
    <property type="component" value="Unassembled WGS sequence"/>
</dbReference>
<evidence type="ECO:0000256" key="1">
    <source>
        <dbReference type="ARBA" id="ARBA00022771"/>
    </source>
</evidence>
<dbReference type="GO" id="GO:0006511">
    <property type="term" value="P:ubiquitin-dependent protein catabolic process"/>
    <property type="evidence" value="ECO:0007669"/>
    <property type="project" value="TreeGrafter"/>
</dbReference>
<name>A0A7R9QFT6_9ACAR</name>
<dbReference type="Pfam" id="PF13923">
    <property type="entry name" value="zf-C3HC4_2"/>
    <property type="match status" value="1"/>
</dbReference>
<evidence type="ECO:0000313" key="7">
    <source>
        <dbReference type="Proteomes" id="UP000728032"/>
    </source>
</evidence>
<evidence type="ECO:0000256" key="3">
    <source>
        <dbReference type="PROSITE-ProRule" id="PRU00175"/>
    </source>
</evidence>
<dbReference type="InterPro" id="IPR001841">
    <property type="entry name" value="Znf_RING"/>
</dbReference>
<keyword evidence="7" id="KW-1185">Reference proteome</keyword>
<dbReference type="PANTHER" id="PTHR46016">
    <property type="entry name" value="ZINC FINGER, RING/FYVE/PHD-TYPE"/>
    <property type="match status" value="1"/>
</dbReference>
<dbReference type="Gene3D" id="3.30.40.10">
    <property type="entry name" value="Zinc/RING finger domain, C3HC4 (zinc finger)"/>
    <property type="match status" value="1"/>
</dbReference>
<dbReference type="GO" id="GO:0000209">
    <property type="term" value="P:protein polyubiquitination"/>
    <property type="evidence" value="ECO:0007669"/>
    <property type="project" value="TreeGrafter"/>
</dbReference>
<dbReference type="OrthoDB" id="6511708at2759"/>
<keyword evidence="4" id="KW-0175">Coiled coil</keyword>
<dbReference type="InterPro" id="IPR013083">
    <property type="entry name" value="Znf_RING/FYVE/PHD"/>
</dbReference>
<reference evidence="6" key="1">
    <citation type="submission" date="2020-11" db="EMBL/GenBank/DDBJ databases">
        <authorList>
            <person name="Tran Van P."/>
        </authorList>
    </citation>
    <scope>NUCLEOTIDE SEQUENCE</scope>
</reference>
<keyword evidence="1 3" id="KW-0863">Zinc-finger</keyword>
<dbReference type="EMBL" id="CAJPVJ010001309">
    <property type="protein sequence ID" value="CAG2164504.1"/>
    <property type="molecule type" value="Genomic_DNA"/>
</dbReference>
<sequence length="229" mass="26370">MSGFDRSRVVGVSDEELDEYTCGICLEVFVNPVVTQCCQQTYCHECIHNWLSENNTCPNDRKKIETTRCESGAQVKCDFYANGCESVVKMCELPQHIEYCDYNANRKCKTCHLPIDGNTQHNCIDNLLIQNQSLRNENQRLKAKNNKLSMKGVISLARKDLDNYEVRSKSRMSSSEVNKCIERSQEMISLYDTYLDISTHIYNEFNDEFDGKQWHCIAFSSTGGQSMYL</sequence>
<keyword evidence="1 3" id="KW-0479">Metal-binding</keyword>
<dbReference type="GO" id="GO:0008270">
    <property type="term" value="F:zinc ion binding"/>
    <property type="evidence" value="ECO:0007669"/>
    <property type="project" value="UniProtKB-KW"/>
</dbReference>
<dbReference type="EMBL" id="OC916134">
    <property type="protein sequence ID" value="CAD7643287.1"/>
    <property type="molecule type" value="Genomic_DNA"/>
</dbReference>
<dbReference type="GO" id="GO:0030286">
    <property type="term" value="C:dynein complex"/>
    <property type="evidence" value="ECO:0007669"/>
    <property type="project" value="InterPro"/>
</dbReference>
<dbReference type="InterPro" id="IPR051438">
    <property type="entry name" value="RNF_E3_ubiq-protein_ligase"/>
</dbReference>
<dbReference type="GO" id="GO:0061630">
    <property type="term" value="F:ubiquitin protein ligase activity"/>
    <property type="evidence" value="ECO:0007669"/>
    <property type="project" value="TreeGrafter"/>
</dbReference>
<evidence type="ECO:0000256" key="2">
    <source>
        <dbReference type="ARBA" id="ARBA00022833"/>
    </source>
</evidence>
<keyword evidence="2" id="KW-0862">Zinc</keyword>
<evidence type="ECO:0000259" key="5">
    <source>
        <dbReference type="PROSITE" id="PS50089"/>
    </source>
</evidence>